<dbReference type="EMBL" id="MCFK01003130">
    <property type="protein sequence ID" value="RKF62714.1"/>
    <property type="molecule type" value="Genomic_DNA"/>
</dbReference>
<keyword evidence="1" id="KW-0732">Signal</keyword>
<feature type="chain" id="PRO_5019374175" description="Secreted protein" evidence="1">
    <location>
        <begin position="16"/>
        <end position="78"/>
    </location>
</feature>
<accession>A0A420HZ60</accession>
<sequence>MLLTFLSCIIVKCITITYYQYKICLRCKPLLDKVLHIPPFQNVTRTTRERERKKRDGEKDAELKHGCEPKLLQINLYL</sequence>
<evidence type="ECO:0000313" key="3">
    <source>
        <dbReference type="Proteomes" id="UP000286134"/>
    </source>
</evidence>
<protein>
    <recommendedName>
        <fullName evidence="4">Secreted protein</fullName>
    </recommendedName>
</protein>
<evidence type="ECO:0000256" key="1">
    <source>
        <dbReference type="SAM" id="SignalP"/>
    </source>
</evidence>
<evidence type="ECO:0008006" key="4">
    <source>
        <dbReference type="Google" id="ProtNLM"/>
    </source>
</evidence>
<evidence type="ECO:0000313" key="2">
    <source>
        <dbReference type="EMBL" id="RKF62714.1"/>
    </source>
</evidence>
<comment type="caution">
    <text evidence="2">The sequence shown here is derived from an EMBL/GenBank/DDBJ whole genome shotgun (WGS) entry which is preliminary data.</text>
</comment>
<dbReference type="Proteomes" id="UP000286134">
    <property type="component" value="Unassembled WGS sequence"/>
</dbReference>
<proteinExistence type="predicted"/>
<feature type="signal peptide" evidence="1">
    <location>
        <begin position="1"/>
        <end position="15"/>
    </location>
</feature>
<keyword evidence="3" id="KW-1185">Reference proteome</keyword>
<name>A0A420HZ60_9PEZI</name>
<reference evidence="2 3" key="1">
    <citation type="journal article" date="2018" name="BMC Genomics">
        <title>Comparative genome analyses reveal sequence features reflecting distinct modes of host-adaptation between dicot and monocot powdery mildew.</title>
        <authorList>
            <person name="Wu Y."/>
            <person name="Ma X."/>
            <person name="Pan Z."/>
            <person name="Kale S.D."/>
            <person name="Song Y."/>
            <person name="King H."/>
            <person name="Zhang Q."/>
            <person name="Presley C."/>
            <person name="Deng X."/>
            <person name="Wei C.I."/>
            <person name="Xiao S."/>
        </authorList>
    </citation>
    <scope>NUCLEOTIDE SEQUENCE [LARGE SCALE GENOMIC DNA]</scope>
    <source>
        <strain evidence="2">UMSG2</strain>
    </source>
</reference>
<organism evidence="2 3">
    <name type="scientific">Erysiphe neolycopersici</name>
    <dbReference type="NCBI Taxonomy" id="212602"/>
    <lineage>
        <taxon>Eukaryota</taxon>
        <taxon>Fungi</taxon>
        <taxon>Dikarya</taxon>
        <taxon>Ascomycota</taxon>
        <taxon>Pezizomycotina</taxon>
        <taxon>Leotiomycetes</taxon>
        <taxon>Erysiphales</taxon>
        <taxon>Erysiphaceae</taxon>
        <taxon>Erysiphe</taxon>
    </lineage>
</organism>
<dbReference type="AlphaFoldDB" id="A0A420HZ60"/>
<gene>
    <name evidence="2" type="ORF">OnM2_c2664o17</name>
</gene>